<feature type="non-terminal residue" evidence="1">
    <location>
        <position position="1"/>
    </location>
</feature>
<comment type="caution">
    <text evidence="1">The sequence shown here is derived from an EMBL/GenBank/DDBJ whole genome shotgun (WGS) entry which is preliminary data.</text>
</comment>
<name>A0A9D4US73_ADICA</name>
<organism evidence="1 2">
    <name type="scientific">Adiantum capillus-veneris</name>
    <name type="common">Maidenhair fern</name>
    <dbReference type="NCBI Taxonomy" id="13818"/>
    <lineage>
        <taxon>Eukaryota</taxon>
        <taxon>Viridiplantae</taxon>
        <taxon>Streptophyta</taxon>
        <taxon>Embryophyta</taxon>
        <taxon>Tracheophyta</taxon>
        <taxon>Polypodiopsida</taxon>
        <taxon>Polypodiidae</taxon>
        <taxon>Polypodiales</taxon>
        <taxon>Pteridineae</taxon>
        <taxon>Pteridaceae</taxon>
        <taxon>Vittarioideae</taxon>
        <taxon>Adiantum</taxon>
    </lineage>
</organism>
<reference evidence="1" key="1">
    <citation type="submission" date="2021-01" db="EMBL/GenBank/DDBJ databases">
        <title>Adiantum capillus-veneris genome.</title>
        <authorList>
            <person name="Fang Y."/>
            <person name="Liao Q."/>
        </authorList>
    </citation>
    <scope>NUCLEOTIDE SEQUENCE</scope>
    <source>
        <strain evidence="1">H3</strain>
        <tissue evidence="1">Leaf</tissue>
    </source>
</reference>
<accession>A0A9D4US73</accession>
<dbReference type="Proteomes" id="UP000886520">
    <property type="component" value="Chromosome 12"/>
</dbReference>
<evidence type="ECO:0000313" key="2">
    <source>
        <dbReference type="Proteomes" id="UP000886520"/>
    </source>
</evidence>
<sequence>ANMGPKLSKMQLLGYLLEGKNVPDELNNYEDVNNDNDQIDNDAQQWIQVLEKSSLHDVLARKDHVIPGIPVFYVLSKGSDFYEEFLSGHW</sequence>
<keyword evidence="2" id="KW-1185">Reference proteome</keyword>
<evidence type="ECO:0000313" key="1">
    <source>
        <dbReference type="EMBL" id="KAI5072408.1"/>
    </source>
</evidence>
<dbReference type="EMBL" id="JABFUD020000012">
    <property type="protein sequence ID" value="KAI5072408.1"/>
    <property type="molecule type" value="Genomic_DNA"/>
</dbReference>
<proteinExistence type="predicted"/>
<protein>
    <submittedName>
        <fullName evidence="1">Uncharacterized protein</fullName>
    </submittedName>
</protein>
<gene>
    <name evidence="1" type="ORF">GOP47_0012514</name>
</gene>
<dbReference type="OrthoDB" id="420195at2759"/>
<dbReference type="AlphaFoldDB" id="A0A9D4US73"/>